<evidence type="ECO:0000313" key="5">
    <source>
        <dbReference type="Proteomes" id="UP000566711"/>
    </source>
</evidence>
<evidence type="ECO:0000256" key="1">
    <source>
        <dbReference type="SAM" id="MobiDB-lite"/>
    </source>
</evidence>
<gene>
    <name evidence="4" type="ORF">H3H36_18490</name>
</gene>
<dbReference type="Gene3D" id="3.40.33.10">
    <property type="entry name" value="CAP"/>
    <property type="match status" value="1"/>
</dbReference>
<dbReference type="CDD" id="cd05379">
    <property type="entry name" value="CAP_bacterial"/>
    <property type="match status" value="1"/>
</dbReference>
<dbReference type="InterPro" id="IPR035940">
    <property type="entry name" value="CAP_sf"/>
</dbReference>
<dbReference type="AlphaFoldDB" id="A0A7W2EK54"/>
<dbReference type="PROSITE" id="PS51257">
    <property type="entry name" value="PROKAR_LIPOPROTEIN"/>
    <property type="match status" value="1"/>
</dbReference>
<dbReference type="Proteomes" id="UP000566711">
    <property type="component" value="Unassembled WGS sequence"/>
</dbReference>
<evidence type="ECO:0000256" key="2">
    <source>
        <dbReference type="SAM" id="SignalP"/>
    </source>
</evidence>
<evidence type="ECO:0000313" key="4">
    <source>
        <dbReference type="EMBL" id="MBA5607349.1"/>
    </source>
</evidence>
<dbReference type="SUPFAM" id="SSF55797">
    <property type="entry name" value="PR-1-like"/>
    <property type="match status" value="1"/>
</dbReference>
<feature type="domain" description="SCP" evidence="3">
    <location>
        <begin position="66"/>
        <end position="188"/>
    </location>
</feature>
<protein>
    <submittedName>
        <fullName evidence="4">CAP domain-containing protein</fullName>
    </submittedName>
</protein>
<sequence length="318" mass="32815">MHSRPRWHLPLAVLSLALALAACGGGGGGGNGGASGNPPASSSNLPAEPGAPALTGNAALDGFNWINFRRAQLGVAVLSRNSMLETAAQGHADYQRLNNTVTHIQTPGLPGFTGATLADRLANAGYVLVRPYAYGEIISATNSTSGFVLAEELVTAIYHRFVMFEPVFKEMGTGAALTSGGYSYFTCDMAANNGNGMGLGGGRAVGYPVNGQTNVPTSFLSNNETPDPVPDLNEVGYPISMHADITATMTVQSFTVRPHGGTPLATRLLSHATDAETPTSAAAIVPLAVLQSGTTYDVAFSGAVDGVPLSRSWSFTTR</sequence>
<feature type="region of interest" description="Disordered" evidence="1">
    <location>
        <begin position="29"/>
        <end position="50"/>
    </location>
</feature>
<evidence type="ECO:0000259" key="3">
    <source>
        <dbReference type="Pfam" id="PF00188"/>
    </source>
</evidence>
<dbReference type="PANTHER" id="PTHR31157:SF1">
    <property type="entry name" value="SCP DOMAIN-CONTAINING PROTEIN"/>
    <property type="match status" value="1"/>
</dbReference>
<organism evidence="4 5">
    <name type="scientific">Rugamonas fusca</name>
    <dbReference type="NCBI Taxonomy" id="2758568"/>
    <lineage>
        <taxon>Bacteria</taxon>
        <taxon>Pseudomonadati</taxon>
        <taxon>Pseudomonadota</taxon>
        <taxon>Betaproteobacteria</taxon>
        <taxon>Burkholderiales</taxon>
        <taxon>Oxalobacteraceae</taxon>
        <taxon>Telluria group</taxon>
        <taxon>Rugamonas</taxon>
    </lineage>
</organism>
<feature type="signal peptide" evidence="2">
    <location>
        <begin position="1"/>
        <end position="21"/>
    </location>
</feature>
<dbReference type="Pfam" id="PF00188">
    <property type="entry name" value="CAP"/>
    <property type="match status" value="1"/>
</dbReference>
<keyword evidence="5" id="KW-1185">Reference proteome</keyword>
<dbReference type="RefSeq" id="WP_182219572.1">
    <property type="nucleotide sequence ID" value="NZ_JACEZS010000017.1"/>
</dbReference>
<accession>A0A7W2EK54</accession>
<reference evidence="4 5" key="1">
    <citation type="submission" date="2020-07" db="EMBL/GenBank/DDBJ databases">
        <title>Novel species isolated from subtropical streams in China.</title>
        <authorList>
            <person name="Lu H."/>
        </authorList>
    </citation>
    <scope>NUCLEOTIDE SEQUENCE [LARGE SCALE GENOMIC DNA]</scope>
    <source>
        <strain evidence="4 5">FT3S</strain>
    </source>
</reference>
<name>A0A7W2EK54_9BURK</name>
<keyword evidence="2" id="KW-0732">Signal</keyword>
<feature type="compositionally biased region" description="Low complexity" evidence="1">
    <location>
        <begin position="36"/>
        <end position="47"/>
    </location>
</feature>
<comment type="caution">
    <text evidence="4">The sequence shown here is derived from an EMBL/GenBank/DDBJ whole genome shotgun (WGS) entry which is preliminary data.</text>
</comment>
<dbReference type="PANTHER" id="PTHR31157">
    <property type="entry name" value="SCP DOMAIN-CONTAINING PROTEIN"/>
    <property type="match status" value="1"/>
</dbReference>
<dbReference type="EMBL" id="JACEZS010000017">
    <property type="protein sequence ID" value="MBA5607349.1"/>
    <property type="molecule type" value="Genomic_DNA"/>
</dbReference>
<dbReference type="InterPro" id="IPR014044">
    <property type="entry name" value="CAP_dom"/>
</dbReference>
<feature type="chain" id="PRO_5030635297" evidence="2">
    <location>
        <begin position="22"/>
        <end position="318"/>
    </location>
</feature>
<proteinExistence type="predicted"/>